<feature type="transmembrane region" description="Helical" evidence="12">
    <location>
        <begin position="96"/>
        <end position="121"/>
    </location>
</feature>
<comment type="function">
    <text evidence="11">Involved in beta-(1--&gt;2)glucan export. Transmembrane domains (TMD) form a pore in the inner membrane and the ATP-binding domain (NBD) is responsible for energy generation.</text>
</comment>
<comment type="caution">
    <text evidence="15">The sequence shown here is derived from an EMBL/GenBank/DDBJ whole genome shotgun (WGS) entry which is preliminary data.</text>
</comment>
<comment type="subcellular location">
    <subcellularLocation>
        <location evidence="1 12">Cell membrane</location>
        <topology evidence="1 12">Multi-pass membrane protein</topology>
    </subcellularLocation>
</comment>
<name>A0ABV2RGI0_BRAJP</name>
<feature type="domain" description="ABC transporter" evidence="13">
    <location>
        <begin position="354"/>
        <end position="584"/>
    </location>
</feature>
<feature type="transmembrane region" description="Helical" evidence="12">
    <location>
        <begin position="248"/>
        <end position="267"/>
    </location>
</feature>
<keyword evidence="4" id="KW-1003">Cell membrane</keyword>
<feature type="transmembrane region" description="Helical" evidence="12">
    <location>
        <begin position="206"/>
        <end position="227"/>
    </location>
</feature>
<evidence type="ECO:0000256" key="10">
    <source>
        <dbReference type="ARBA" id="ARBA00023136"/>
    </source>
</evidence>
<keyword evidence="6" id="KW-0547">Nucleotide-binding</keyword>
<protein>
    <submittedName>
        <fullName evidence="15">ABC-type nitrate/sulfonate/bicarbonate transport system ATPase subunit/ABC-type nitrate/sulfonate/bicarbonate transport system permease component</fullName>
    </submittedName>
</protein>
<keyword evidence="9 12" id="KW-1133">Transmembrane helix</keyword>
<evidence type="ECO:0000256" key="12">
    <source>
        <dbReference type="RuleBase" id="RU363032"/>
    </source>
</evidence>
<dbReference type="PROSITE" id="PS50893">
    <property type="entry name" value="ABC_TRANSPORTER_2"/>
    <property type="match status" value="1"/>
</dbReference>
<evidence type="ECO:0000259" key="13">
    <source>
        <dbReference type="PROSITE" id="PS50893"/>
    </source>
</evidence>
<feature type="transmembrane region" description="Helical" evidence="12">
    <location>
        <begin position="141"/>
        <end position="168"/>
    </location>
</feature>
<evidence type="ECO:0000256" key="4">
    <source>
        <dbReference type="ARBA" id="ARBA00022475"/>
    </source>
</evidence>
<comment type="similarity">
    <text evidence="12">Belongs to the binding-protein-dependent transport system permease family.</text>
</comment>
<evidence type="ECO:0000256" key="3">
    <source>
        <dbReference type="ARBA" id="ARBA00022448"/>
    </source>
</evidence>
<evidence type="ECO:0000256" key="2">
    <source>
        <dbReference type="ARBA" id="ARBA00005417"/>
    </source>
</evidence>
<accession>A0ABV2RGI0</accession>
<keyword evidence="7" id="KW-0067">ATP-binding</keyword>
<comment type="similarity">
    <text evidence="2">Belongs to the ABC transporter superfamily.</text>
</comment>
<dbReference type="Gene3D" id="1.10.3720.10">
    <property type="entry name" value="MetI-like"/>
    <property type="match status" value="1"/>
</dbReference>
<keyword evidence="5 12" id="KW-0812">Transmembrane</keyword>
<dbReference type="InterPro" id="IPR017871">
    <property type="entry name" value="ABC_transporter-like_CS"/>
</dbReference>
<feature type="domain" description="ABC transmembrane type-1" evidence="14">
    <location>
        <begin position="142"/>
        <end position="326"/>
    </location>
</feature>
<sequence>MSSVIDEVPRPSEKSGFGFFESSTTRSLIGGLSVAAAWSMVAVLTALWPDKPESDWAYTGGFAIACGALALALALAAFAGVRFVAFQRLQRLSPWLFALALFFAAWEAVTAKLGLLPLPFFPPPQAIVEVVIDDWGRLAEGIFASARLLATGYFLGAAVGFVTGVAIGWSRLAGYWIHPVLRFIGPLPATAWLPLAFFVFPSSFSASIFLIALATGFPVTVLTWSGVACVKSAYYDIARTLGATQRFLVLKVAIPAAMPHVFVGLFMGLGNSFAVLVVAEMLGVKAGLGWYLQWAQGWGGLCQYVRRAAAHGVLVLRADHAAVPLAGPPAILAERSGAMVAAIASDHAVRGSTLTLREVSHSFDLEGQPLPVLDRISLQVGRGEFVALLGPSGCGKSTLLRLVAGLDTPTAGSLLAEGREIKAPDPSRVVVFQDPTLYPWRTVWSNVALGLEARGLLRTHRGRVEDALRLVGLTGFANAYPHQLSGGMAQRAALARALVNDPKVLILDEPLGQLDSLTRIAMQAELVSLWQRSNFTALMVTHDVEEALLLAGRVIVLSDRPARIKAEVVNSHPYPRHRGDPHFVELRREVFEQLGLDEAW</sequence>
<proteinExistence type="inferred from homology"/>
<evidence type="ECO:0000256" key="9">
    <source>
        <dbReference type="ARBA" id="ARBA00022989"/>
    </source>
</evidence>
<dbReference type="PROSITE" id="PS50928">
    <property type="entry name" value="ABC_TM1"/>
    <property type="match status" value="1"/>
</dbReference>
<keyword evidence="3 12" id="KW-0813">Transport</keyword>
<dbReference type="InterPro" id="IPR027417">
    <property type="entry name" value="P-loop_NTPase"/>
</dbReference>
<reference evidence="15 16" key="1">
    <citation type="submission" date="2024-06" db="EMBL/GenBank/DDBJ databases">
        <title>Genomic Encyclopedia of Type Strains, Phase V (KMG-V): Genome sequencing to study the core and pangenomes of soil and plant-associated prokaryotes.</title>
        <authorList>
            <person name="Whitman W."/>
        </authorList>
    </citation>
    <scope>NUCLEOTIDE SEQUENCE [LARGE SCALE GENOMIC DNA]</scope>
    <source>
        <strain evidence="15 16">USDA 160</strain>
    </source>
</reference>
<dbReference type="InterPro" id="IPR003439">
    <property type="entry name" value="ABC_transporter-like_ATP-bd"/>
</dbReference>
<dbReference type="InterPro" id="IPR003593">
    <property type="entry name" value="AAA+_ATPase"/>
</dbReference>
<dbReference type="Proteomes" id="UP001549291">
    <property type="component" value="Unassembled WGS sequence"/>
</dbReference>
<dbReference type="SUPFAM" id="SSF52540">
    <property type="entry name" value="P-loop containing nucleoside triphosphate hydrolases"/>
    <property type="match status" value="1"/>
</dbReference>
<evidence type="ECO:0000259" key="14">
    <source>
        <dbReference type="PROSITE" id="PS50928"/>
    </source>
</evidence>
<dbReference type="PROSITE" id="PS00211">
    <property type="entry name" value="ABC_TRANSPORTER_1"/>
    <property type="match status" value="1"/>
</dbReference>
<dbReference type="CDD" id="cd03293">
    <property type="entry name" value="ABC_NrtD_SsuB_transporters"/>
    <property type="match status" value="1"/>
</dbReference>
<dbReference type="SUPFAM" id="SSF161098">
    <property type="entry name" value="MetI-like"/>
    <property type="match status" value="1"/>
</dbReference>
<dbReference type="PANTHER" id="PTHR42788">
    <property type="entry name" value="TAURINE IMPORT ATP-BINDING PROTEIN-RELATED"/>
    <property type="match status" value="1"/>
</dbReference>
<evidence type="ECO:0000313" key="16">
    <source>
        <dbReference type="Proteomes" id="UP001549291"/>
    </source>
</evidence>
<evidence type="ECO:0000256" key="8">
    <source>
        <dbReference type="ARBA" id="ARBA00022967"/>
    </source>
</evidence>
<keyword evidence="8" id="KW-1278">Translocase</keyword>
<dbReference type="Pfam" id="PF00528">
    <property type="entry name" value="BPD_transp_1"/>
    <property type="match status" value="1"/>
</dbReference>
<dbReference type="InterPro" id="IPR050166">
    <property type="entry name" value="ABC_transporter_ATP-bind"/>
</dbReference>
<organism evidence="15 16">
    <name type="scientific">Bradyrhizobium japonicum</name>
    <dbReference type="NCBI Taxonomy" id="375"/>
    <lineage>
        <taxon>Bacteria</taxon>
        <taxon>Pseudomonadati</taxon>
        <taxon>Pseudomonadota</taxon>
        <taxon>Alphaproteobacteria</taxon>
        <taxon>Hyphomicrobiales</taxon>
        <taxon>Nitrobacteraceae</taxon>
        <taxon>Bradyrhizobium</taxon>
    </lineage>
</organism>
<keyword evidence="10 12" id="KW-0472">Membrane</keyword>
<feature type="transmembrane region" description="Helical" evidence="12">
    <location>
        <begin position="180"/>
        <end position="200"/>
    </location>
</feature>
<evidence type="ECO:0000313" key="15">
    <source>
        <dbReference type="EMBL" id="MET4716036.1"/>
    </source>
</evidence>
<evidence type="ECO:0000256" key="1">
    <source>
        <dbReference type="ARBA" id="ARBA00004651"/>
    </source>
</evidence>
<evidence type="ECO:0000256" key="7">
    <source>
        <dbReference type="ARBA" id="ARBA00022840"/>
    </source>
</evidence>
<keyword evidence="16" id="KW-1185">Reference proteome</keyword>
<dbReference type="InterPro" id="IPR035906">
    <property type="entry name" value="MetI-like_sf"/>
</dbReference>
<dbReference type="PANTHER" id="PTHR42788:SF17">
    <property type="entry name" value="ALIPHATIC SULFONATES IMPORT ATP-BINDING PROTEIN SSUB"/>
    <property type="match status" value="1"/>
</dbReference>
<evidence type="ECO:0000256" key="5">
    <source>
        <dbReference type="ARBA" id="ARBA00022692"/>
    </source>
</evidence>
<feature type="transmembrane region" description="Helical" evidence="12">
    <location>
        <begin position="28"/>
        <end position="48"/>
    </location>
</feature>
<evidence type="ECO:0000256" key="11">
    <source>
        <dbReference type="ARBA" id="ARBA00024722"/>
    </source>
</evidence>
<dbReference type="Pfam" id="PF00005">
    <property type="entry name" value="ABC_tran"/>
    <property type="match status" value="1"/>
</dbReference>
<dbReference type="EMBL" id="JBEPTQ010000001">
    <property type="protein sequence ID" value="MET4716036.1"/>
    <property type="molecule type" value="Genomic_DNA"/>
</dbReference>
<evidence type="ECO:0000256" key="6">
    <source>
        <dbReference type="ARBA" id="ARBA00022741"/>
    </source>
</evidence>
<dbReference type="CDD" id="cd06261">
    <property type="entry name" value="TM_PBP2"/>
    <property type="match status" value="1"/>
</dbReference>
<dbReference type="SMART" id="SM00382">
    <property type="entry name" value="AAA"/>
    <property type="match status" value="1"/>
</dbReference>
<gene>
    <name evidence="15" type="ORF">ABIF63_000139</name>
</gene>
<dbReference type="InterPro" id="IPR000515">
    <property type="entry name" value="MetI-like"/>
</dbReference>
<feature type="transmembrane region" description="Helical" evidence="12">
    <location>
        <begin position="60"/>
        <end position="84"/>
    </location>
</feature>
<dbReference type="Gene3D" id="3.40.50.300">
    <property type="entry name" value="P-loop containing nucleotide triphosphate hydrolases"/>
    <property type="match status" value="1"/>
</dbReference>